<keyword evidence="4" id="KW-1185">Reference proteome</keyword>
<dbReference type="Pfam" id="PF23678">
    <property type="entry name" value="YqhI"/>
    <property type="match status" value="1"/>
</dbReference>
<dbReference type="InterPro" id="IPR029058">
    <property type="entry name" value="AB_hydrolase_fold"/>
</dbReference>
<dbReference type="SUPFAM" id="SSF53474">
    <property type="entry name" value="alpha/beta-Hydrolases"/>
    <property type="match status" value="1"/>
</dbReference>
<comment type="caution">
    <text evidence="3">The sequence shown here is derived from an EMBL/GenBank/DDBJ whole genome shotgun (WGS) entry which is preliminary data.</text>
</comment>
<name>A0A366F1Q8_9HYPH</name>
<sequence length="296" mass="31670">MERKRASDFPQGLLDLFDLYVHGGLSRRAFLDGAQRFAFGSLTAAALFDMLRPNYAWAIQAAPDDPRLVARFVSAPSPAGTGTVNGYLVRPATADRLPGVLVVHENRGLNPYIEDVARRLALANFIAFAPDGLTAVGGYPGDDERALALFKTIDPVRMQADFLAAANWLKAQPDCTGKIGAVGFCFGGGVVNTLAVEMGASLSAAVPFYGRQPTAAEAAKIRAPVNAQYAELDTAITAGWPAYEAALTAAGVAHEGHVYKGANHGFHNDTTPRYDEAAATEAWTRTIDWLNRYLRG</sequence>
<evidence type="ECO:0000259" key="1">
    <source>
        <dbReference type="Pfam" id="PF01738"/>
    </source>
</evidence>
<feature type="domain" description="YqhI" evidence="2">
    <location>
        <begin position="1"/>
        <end position="35"/>
    </location>
</feature>
<dbReference type="PROSITE" id="PS51318">
    <property type="entry name" value="TAT"/>
    <property type="match status" value="1"/>
</dbReference>
<accession>A0A366F1Q8</accession>
<dbReference type="PANTHER" id="PTHR46623">
    <property type="entry name" value="CARBOXYMETHYLENEBUTENOLIDASE-RELATED"/>
    <property type="match status" value="1"/>
</dbReference>
<dbReference type="Proteomes" id="UP000253529">
    <property type="component" value="Unassembled WGS sequence"/>
</dbReference>
<dbReference type="OrthoDB" id="9771666at2"/>
<dbReference type="InterPro" id="IPR002925">
    <property type="entry name" value="Dienelactn_hydro"/>
</dbReference>
<reference evidence="3 4" key="1">
    <citation type="submission" date="2018-06" db="EMBL/GenBank/DDBJ databases">
        <title>Genomic Encyclopedia of Type Strains, Phase IV (KMG-IV): sequencing the most valuable type-strain genomes for metagenomic binning, comparative biology and taxonomic classification.</title>
        <authorList>
            <person name="Goeker M."/>
        </authorList>
    </citation>
    <scope>NUCLEOTIDE SEQUENCE [LARGE SCALE GENOMIC DNA]</scope>
    <source>
        <strain evidence="3 4">DSM 24875</strain>
    </source>
</reference>
<evidence type="ECO:0000313" key="4">
    <source>
        <dbReference type="Proteomes" id="UP000253529"/>
    </source>
</evidence>
<dbReference type="Pfam" id="PF01738">
    <property type="entry name" value="DLH"/>
    <property type="match status" value="1"/>
</dbReference>
<dbReference type="PANTHER" id="PTHR46623:SF6">
    <property type="entry name" value="ALPHA_BETA-HYDROLASES SUPERFAMILY PROTEIN"/>
    <property type="match status" value="1"/>
</dbReference>
<organism evidence="3 4">
    <name type="scientific">Roseiarcus fermentans</name>
    <dbReference type="NCBI Taxonomy" id="1473586"/>
    <lineage>
        <taxon>Bacteria</taxon>
        <taxon>Pseudomonadati</taxon>
        <taxon>Pseudomonadota</taxon>
        <taxon>Alphaproteobacteria</taxon>
        <taxon>Hyphomicrobiales</taxon>
        <taxon>Roseiarcaceae</taxon>
        <taxon>Roseiarcus</taxon>
    </lineage>
</organism>
<gene>
    <name evidence="3" type="ORF">DFR50_12584</name>
</gene>
<dbReference type="EMBL" id="QNRK01000025">
    <property type="protein sequence ID" value="RBP08602.1"/>
    <property type="molecule type" value="Genomic_DNA"/>
</dbReference>
<dbReference type="AlphaFoldDB" id="A0A366F1Q8"/>
<dbReference type="InterPro" id="IPR051049">
    <property type="entry name" value="Dienelactone_hydrolase-like"/>
</dbReference>
<dbReference type="Gene3D" id="3.40.50.1820">
    <property type="entry name" value="alpha/beta hydrolase"/>
    <property type="match status" value="1"/>
</dbReference>
<evidence type="ECO:0000259" key="2">
    <source>
        <dbReference type="Pfam" id="PF23678"/>
    </source>
</evidence>
<dbReference type="GO" id="GO:0016787">
    <property type="term" value="F:hydrolase activity"/>
    <property type="evidence" value="ECO:0007669"/>
    <property type="project" value="InterPro"/>
</dbReference>
<proteinExistence type="predicted"/>
<dbReference type="RefSeq" id="WP_113891184.1">
    <property type="nucleotide sequence ID" value="NZ_QNRK01000025.1"/>
</dbReference>
<protein>
    <submittedName>
        <fullName evidence="3">Carboxymethylenebutenolidase</fullName>
    </submittedName>
</protein>
<evidence type="ECO:0000313" key="3">
    <source>
        <dbReference type="EMBL" id="RBP08602.1"/>
    </source>
</evidence>
<dbReference type="InterPro" id="IPR057802">
    <property type="entry name" value="YqhI_dom"/>
</dbReference>
<feature type="domain" description="Dienelactone hydrolase" evidence="1">
    <location>
        <begin position="85"/>
        <end position="294"/>
    </location>
</feature>
<dbReference type="InterPro" id="IPR006311">
    <property type="entry name" value="TAT_signal"/>
</dbReference>